<protein>
    <submittedName>
        <fullName evidence="1">Uncharacterized protein</fullName>
    </submittedName>
</protein>
<accession>A0A9R1W479</accession>
<dbReference type="EMBL" id="NBSK02000003">
    <property type="protein sequence ID" value="KAJ0215861.1"/>
    <property type="molecule type" value="Genomic_DNA"/>
</dbReference>
<gene>
    <name evidence="1" type="ORF">LSAT_V11C300138810</name>
</gene>
<reference evidence="1 2" key="1">
    <citation type="journal article" date="2017" name="Nat. Commun.">
        <title>Genome assembly with in vitro proximity ligation data and whole-genome triplication in lettuce.</title>
        <authorList>
            <person name="Reyes-Chin-Wo S."/>
            <person name="Wang Z."/>
            <person name="Yang X."/>
            <person name="Kozik A."/>
            <person name="Arikit S."/>
            <person name="Song C."/>
            <person name="Xia L."/>
            <person name="Froenicke L."/>
            <person name="Lavelle D.O."/>
            <person name="Truco M.J."/>
            <person name="Xia R."/>
            <person name="Zhu S."/>
            <person name="Xu C."/>
            <person name="Xu H."/>
            <person name="Xu X."/>
            <person name="Cox K."/>
            <person name="Korf I."/>
            <person name="Meyers B.C."/>
            <person name="Michelmore R.W."/>
        </authorList>
    </citation>
    <scope>NUCLEOTIDE SEQUENCE [LARGE SCALE GENOMIC DNA]</scope>
    <source>
        <strain evidence="2">cv. Salinas</strain>
        <tissue evidence="1">Seedlings</tissue>
    </source>
</reference>
<dbReference type="AlphaFoldDB" id="A0A9R1W479"/>
<evidence type="ECO:0000313" key="2">
    <source>
        <dbReference type="Proteomes" id="UP000235145"/>
    </source>
</evidence>
<proteinExistence type="predicted"/>
<sequence>MFTIEQFSNLIGSVYYSDGESAKDLAMQLIENRYAKYVEWSASMMEDEARRKLRVAELLAKKTKLWLCTKYVPPTTNSKAISDNFIGKVVEVVSGDYIVLVDDSLPFGSPAAERRDNLSSI</sequence>
<evidence type="ECO:0000313" key="1">
    <source>
        <dbReference type="EMBL" id="KAJ0215861.1"/>
    </source>
</evidence>
<dbReference type="Gene3D" id="2.40.50.90">
    <property type="match status" value="1"/>
</dbReference>
<dbReference type="PANTHER" id="PTHR12302:SF2">
    <property type="entry name" value="STAPHYLOCOCCAL NUCLEASE DOMAIN-CONTAINING PROTEIN 1"/>
    <property type="match status" value="1"/>
</dbReference>
<dbReference type="PANTHER" id="PTHR12302">
    <property type="entry name" value="EBNA2 BINDING PROTEIN P100"/>
    <property type="match status" value="1"/>
</dbReference>
<dbReference type="InterPro" id="IPR035437">
    <property type="entry name" value="SNase_OB-fold_sf"/>
</dbReference>
<comment type="caution">
    <text evidence="1">The sequence shown here is derived from an EMBL/GenBank/DDBJ whole genome shotgun (WGS) entry which is preliminary data.</text>
</comment>
<dbReference type="Proteomes" id="UP000235145">
    <property type="component" value="Unassembled WGS sequence"/>
</dbReference>
<name>A0A9R1W479_LACSA</name>
<organism evidence="1 2">
    <name type="scientific">Lactuca sativa</name>
    <name type="common">Garden lettuce</name>
    <dbReference type="NCBI Taxonomy" id="4236"/>
    <lineage>
        <taxon>Eukaryota</taxon>
        <taxon>Viridiplantae</taxon>
        <taxon>Streptophyta</taxon>
        <taxon>Embryophyta</taxon>
        <taxon>Tracheophyta</taxon>
        <taxon>Spermatophyta</taxon>
        <taxon>Magnoliopsida</taxon>
        <taxon>eudicotyledons</taxon>
        <taxon>Gunneridae</taxon>
        <taxon>Pentapetalae</taxon>
        <taxon>asterids</taxon>
        <taxon>campanulids</taxon>
        <taxon>Asterales</taxon>
        <taxon>Asteraceae</taxon>
        <taxon>Cichorioideae</taxon>
        <taxon>Cichorieae</taxon>
        <taxon>Lactucinae</taxon>
        <taxon>Lactuca</taxon>
    </lineage>
</organism>
<keyword evidence="2" id="KW-1185">Reference proteome</keyword>